<dbReference type="RefSeq" id="WP_371436445.1">
    <property type="nucleotide sequence ID" value="NZ_JBHSRS010000081.1"/>
</dbReference>
<evidence type="ECO:0000256" key="1">
    <source>
        <dbReference type="ARBA" id="ARBA00023015"/>
    </source>
</evidence>
<keyword evidence="7" id="KW-1185">Reference proteome</keyword>
<evidence type="ECO:0000259" key="5">
    <source>
        <dbReference type="PROSITE" id="PS51078"/>
    </source>
</evidence>
<gene>
    <name evidence="6" type="ORF">ACFQND_17615</name>
</gene>
<dbReference type="Pfam" id="PF09339">
    <property type="entry name" value="HTH_IclR"/>
    <property type="match status" value="1"/>
</dbReference>
<proteinExistence type="predicted"/>
<dbReference type="PANTHER" id="PTHR30136:SF24">
    <property type="entry name" value="HTH-TYPE TRANSCRIPTIONAL REPRESSOR ALLR"/>
    <property type="match status" value="1"/>
</dbReference>
<evidence type="ECO:0000256" key="3">
    <source>
        <dbReference type="ARBA" id="ARBA00023163"/>
    </source>
</evidence>
<dbReference type="Gene3D" id="3.30.450.40">
    <property type="match status" value="1"/>
</dbReference>
<dbReference type="InterPro" id="IPR005471">
    <property type="entry name" value="Tscrpt_reg_IclR_N"/>
</dbReference>
<keyword evidence="3" id="KW-0804">Transcription</keyword>
<dbReference type="InterPro" id="IPR036388">
    <property type="entry name" value="WH-like_DNA-bd_sf"/>
</dbReference>
<dbReference type="InterPro" id="IPR036390">
    <property type="entry name" value="WH_DNA-bd_sf"/>
</dbReference>
<name>A0ABW1TZJ7_9BURK</name>
<dbReference type="InterPro" id="IPR029016">
    <property type="entry name" value="GAF-like_dom_sf"/>
</dbReference>
<evidence type="ECO:0000256" key="2">
    <source>
        <dbReference type="ARBA" id="ARBA00023125"/>
    </source>
</evidence>
<organism evidence="6 7">
    <name type="scientific">Polaromonas aquatica</name>
    <dbReference type="NCBI Taxonomy" id="332657"/>
    <lineage>
        <taxon>Bacteria</taxon>
        <taxon>Pseudomonadati</taxon>
        <taxon>Pseudomonadota</taxon>
        <taxon>Betaproteobacteria</taxon>
        <taxon>Burkholderiales</taxon>
        <taxon>Comamonadaceae</taxon>
        <taxon>Polaromonas</taxon>
    </lineage>
</organism>
<comment type="caution">
    <text evidence="6">The sequence shown here is derived from an EMBL/GenBank/DDBJ whole genome shotgun (WGS) entry which is preliminary data.</text>
</comment>
<dbReference type="PROSITE" id="PS51078">
    <property type="entry name" value="ICLR_ED"/>
    <property type="match status" value="1"/>
</dbReference>
<dbReference type="SMART" id="SM00346">
    <property type="entry name" value="HTH_ICLR"/>
    <property type="match status" value="1"/>
</dbReference>
<keyword evidence="1" id="KW-0805">Transcription regulation</keyword>
<dbReference type="EMBL" id="JBHSRS010000081">
    <property type="protein sequence ID" value="MFC6283044.1"/>
    <property type="molecule type" value="Genomic_DNA"/>
</dbReference>
<dbReference type="SUPFAM" id="SSF46785">
    <property type="entry name" value="Winged helix' DNA-binding domain"/>
    <property type="match status" value="1"/>
</dbReference>
<accession>A0ABW1TZJ7</accession>
<sequence length="258" mass="28373">MSESTSSLARMLALLDAFTPEKYTWDVEDLAARFNYTPSSTYRYVKELCKAGLLVRLPRGIYVVGARVVELESLIRETDPLTRAGMPLLQELARETGCHVLLSNVYGNHLLNVVHEPGIEPLELTYLRGRGLPWFKGAPSRAVLAFWPRQRVRQVFDATFGKEATEALWTTTWSELKAIRKAGYCVSQAELDRDVVGFGAPVILEGEVIGSLSLVCSLRRAEFLNPVAIGQKLRDCGARLAASLSSGETPASGQNTSA</sequence>
<keyword evidence="2" id="KW-0238">DNA-binding</keyword>
<dbReference type="PANTHER" id="PTHR30136">
    <property type="entry name" value="HELIX-TURN-HELIX TRANSCRIPTIONAL REGULATOR, ICLR FAMILY"/>
    <property type="match status" value="1"/>
</dbReference>
<evidence type="ECO:0000313" key="6">
    <source>
        <dbReference type="EMBL" id="MFC6283044.1"/>
    </source>
</evidence>
<reference evidence="7" key="1">
    <citation type="journal article" date="2019" name="Int. J. Syst. Evol. Microbiol.">
        <title>The Global Catalogue of Microorganisms (GCM) 10K type strain sequencing project: providing services to taxonomists for standard genome sequencing and annotation.</title>
        <authorList>
            <consortium name="The Broad Institute Genomics Platform"/>
            <consortium name="The Broad Institute Genome Sequencing Center for Infectious Disease"/>
            <person name="Wu L."/>
            <person name="Ma J."/>
        </authorList>
    </citation>
    <scope>NUCLEOTIDE SEQUENCE [LARGE SCALE GENOMIC DNA]</scope>
    <source>
        <strain evidence="7">CCUG 39402</strain>
    </source>
</reference>
<feature type="domain" description="IclR-ED" evidence="5">
    <location>
        <begin position="67"/>
        <end position="246"/>
    </location>
</feature>
<evidence type="ECO:0000259" key="4">
    <source>
        <dbReference type="PROSITE" id="PS51077"/>
    </source>
</evidence>
<dbReference type="Proteomes" id="UP001596270">
    <property type="component" value="Unassembled WGS sequence"/>
</dbReference>
<evidence type="ECO:0000313" key="7">
    <source>
        <dbReference type="Proteomes" id="UP001596270"/>
    </source>
</evidence>
<dbReference type="InterPro" id="IPR014757">
    <property type="entry name" value="Tscrpt_reg_IclR_C"/>
</dbReference>
<feature type="domain" description="HTH iclR-type" evidence="4">
    <location>
        <begin position="5"/>
        <end position="66"/>
    </location>
</feature>
<dbReference type="Pfam" id="PF01614">
    <property type="entry name" value="IclR_C"/>
    <property type="match status" value="1"/>
</dbReference>
<dbReference type="PROSITE" id="PS51077">
    <property type="entry name" value="HTH_ICLR"/>
    <property type="match status" value="1"/>
</dbReference>
<dbReference type="Gene3D" id="1.10.10.10">
    <property type="entry name" value="Winged helix-like DNA-binding domain superfamily/Winged helix DNA-binding domain"/>
    <property type="match status" value="1"/>
</dbReference>
<protein>
    <submittedName>
        <fullName evidence="6">IclR family transcriptional regulator</fullName>
    </submittedName>
</protein>
<dbReference type="InterPro" id="IPR050707">
    <property type="entry name" value="HTH_MetabolicPath_Reg"/>
</dbReference>
<dbReference type="SUPFAM" id="SSF55781">
    <property type="entry name" value="GAF domain-like"/>
    <property type="match status" value="1"/>
</dbReference>